<reference evidence="2" key="1">
    <citation type="submission" date="2021-02" db="EMBL/GenBank/DDBJ databases">
        <authorList>
            <person name="Nowell W R."/>
        </authorList>
    </citation>
    <scope>NUCLEOTIDE SEQUENCE</scope>
</reference>
<evidence type="ECO:0000313" key="3">
    <source>
        <dbReference type="Proteomes" id="UP000663868"/>
    </source>
</evidence>
<name>A0A820QXY4_9BILA</name>
<gene>
    <name evidence="2" type="ORF">KXQ929_LOCUS52720</name>
</gene>
<dbReference type="AlphaFoldDB" id="A0A820QXY4"/>
<keyword evidence="1" id="KW-0732">Signal</keyword>
<organism evidence="2 3">
    <name type="scientific">Adineta steineri</name>
    <dbReference type="NCBI Taxonomy" id="433720"/>
    <lineage>
        <taxon>Eukaryota</taxon>
        <taxon>Metazoa</taxon>
        <taxon>Spiralia</taxon>
        <taxon>Gnathifera</taxon>
        <taxon>Rotifera</taxon>
        <taxon>Eurotatoria</taxon>
        <taxon>Bdelloidea</taxon>
        <taxon>Adinetida</taxon>
        <taxon>Adinetidae</taxon>
        <taxon>Adineta</taxon>
    </lineage>
</organism>
<dbReference type="Proteomes" id="UP000663868">
    <property type="component" value="Unassembled WGS sequence"/>
</dbReference>
<dbReference type="EMBL" id="CAJOBB010028442">
    <property type="protein sequence ID" value="CAF4429909.1"/>
    <property type="molecule type" value="Genomic_DNA"/>
</dbReference>
<protein>
    <submittedName>
        <fullName evidence="2">Uncharacterized protein</fullName>
    </submittedName>
</protein>
<feature type="signal peptide" evidence="1">
    <location>
        <begin position="1"/>
        <end position="17"/>
    </location>
</feature>
<sequence>MFLLIFIFSTILSCSESVTVQFKLRQLPRFYTPLNDKIYLATSFNQWRPNDPQFEFNSVTKSLIVDFQNLTNVEFKITRGSWATGETWADGNFSCFK</sequence>
<evidence type="ECO:0000256" key="1">
    <source>
        <dbReference type="SAM" id="SignalP"/>
    </source>
</evidence>
<evidence type="ECO:0000313" key="2">
    <source>
        <dbReference type="EMBL" id="CAF4429909.1"/>
    </source>
</evidence>
<proteinExistence type="predicted"/>
<accession>A0A820QXY4</accession>
<feature type="chain" id="PRO_5032471246" evidence="1">
    <location>
        <begin position="18"/>
        <end position="97"/>
    </location>
</feature>
<comment type="caution">
    <text evidence="2">The sequence shown here is derived from an EMBL/GenBank/DDBJ whole genome shotgun (WGS) entry which is preliminary data.</text>
</comment>